<dbReference type="Proteomes" id="UP000094412">
    <property type="component" value="Unassembled WGS sequence"/>
</dbReference>
<accession>A0A1C2E107</accession>
<gene>
    <name evidence="2" type="ORF">QV13_08445</name>
</gene>
<dbReference type="PROSITE" id="PS51318">
    <property type="entry name" value="TAT"/>
    <property type="match status" value="1"/>
</dbReference>
<dbReference type="Gene3D" id="3.40.1000.10">
    <property type="entry name" value="Mog1/PsbP, alpha/beta/alpha sandwich"/>
    <property type="match status" value="1"/>
</dbReference>
<dbReference type="InterPro" id="IPR006311">
    <property type="entry name" value="TAT_signal"/>
</dbReference>
<dbReference type="EMBL" id="MDEO01000029">
    <property type="protein sequence ID" value="OCX20692.1"/>
    <property type="molecule type" value="Genomic_DNA"/>
</dbReference>
<sequence length="195" mass="21224">MTSLPLTRRSLHAIGLALIIAPVLGMALPAAAQEKAVAPEINPPGDIPDNQQFITFEAAQGVAMKVPEGWARTDTKDGATFADKYGRIELSIQQSASAITVDTLRAQQVADLERNGRAVKVLKIEQVKLPAGPAVKVVFTSNSNPNPVTNKQIRLESERFYMQRNGKLAELTFSAPAGADNVDQWVLMSKSFRWK</sequence>
<dbReference type="AlphaFoldDB" id="A0A1C2E107"/>
<keyword evidence="3" id="KW-1185">Reference proteome</keyword>
<dbReference type="OrthoDB" id="9102188at2"/>
<proteinExistence type="predicted"/>
<reference evidence="2 3" key="1">
    <citation type="submission" date="2016-08" db="EMBL/GenBank/DDBJ databases">
        <title>Whole genome sequence of Mesorhizobium sp. strain UASWS1009 isolated from industrial sewage.</title>
        <authorList>
            <person name="Crovadore J."/>
            <person name="Calmin G."/>
            <person name="Chablais R."/>
            <person name="Cochard B."/>
            <person name="Lefort F."/>
        </authorList>
    </citation>
    <scope>NUCLEOTIDE SEQUENCE [LARGE SCALE GENOMIC DNA]</scope>
    <source>
        <strain evidence="2 3">UASWS1009</strain>
    </source>
</reference>
<comment type="caution">
    <text evidence="2">The sequence shown here is derived from an EMBL/GenBank/DDBJ whole genome shotgun (WGS) entry which is preliminary data.</text>
</comment>
<organism evidence="2 3">
    <name type="scientific">Mesorhizobium hungaricum</name>
    <dbReference type="NCBI Taxonomy" id="1566387"/>
    <lineage>
        <taxon>Bacteria</taxon>
        <taxon>Pseudomonadati</taxon>
        <taxon>Pseudomonadota</taxon>
        <taxon>Alphaproteobacteria</taxon>
        <taxon>Hyphomicrobiales</taxon>
        <taxon>Phyllobacteriaceae</taxon>
        <taxon>Mesorhizobium</taxon>
    </lineage>
</organism>
<evidence type="ECO:0000313" key="2">
    <source>
        <dbReference type="EMBL" id="OCX20692.1"/>
    </source>
</evidence>
<evidence type="ECO:0000313" key="3">
    <source>
        <dbReference type="Proteomes" id="UP000094412"/>
    </source>
</evidence>
<dbReference type="STRING" id="1566387.QV13_08445"/>
<keyword evidence="1" id="KW-0732">Signal</keyword>
<feature type="chain" id="PRO_5008659903" description="Lipoprotein" evidence="1">
    <location>
        <begin position="33"/>
        <end position="195"/>
    </location>
</feature>
<evidence type="ECO:0000256" key="1">
    <source>
        <dbReference type="SAM" id="SignalP"/>
    </source>
</evidence>
<name>A0A1C2E107_9HYPH</name>
<evidence type="ECO:0008006" key="4">
    <source>
        <dbReference type="Google" id="ProtNLM"/>
    </source>
</evidence>
<protein>
    <recommendedName>
        <fullName evidence="4">Lipoprotein</fullName>
    </recommendedName>
</protein>
<feature type="signal peptide" evidence="1">
    <location>
        <begin position="1"/>
        <end position="32"/>
    </location>
</feature>